<dbReference type="SMART" id="SM00044">
    <property type="entry name" value="CYCc"/>
    <property type="match status" value="1"/>
</dbReference>
<dbReference type="Pfam" id="PF00536">
    <property type="entry name" value="SAM_1"/>
    <property type="match status" value="1"/>
</dbReference>
<feature type="domain" description="SAM" evidence="3">
    <location>
        <begin position="1"/>
        <end position="61"/>
    </location>
</feature>
<dbReference type="SMART" id="SM00454">
    <property type="entry name" value="SAM"/>
    <property type="match status" value="1"/>
</dbReference>
<dbReference type="CDD" id="cd07302">
    <property type="entry name" value="CHD"/>
    <property type="match status" value="1"/>
</dbReference>
<dbReference type="Gene3D" id="3.40.50.1820">
    <property type="entry name" value="alpha/beta hydrolase"/>
    <property type="match status" value="1"/>
</dbReference>
<dbReference type="GO" id="GO:0009190">
    <property type="term" value="P:cyclic nucleotide biosynthetic process"/>
    <property type="evidence" value="ECO:0007669"/>
    <property type="project" value="InterPro"/>
</dbReference>
<dbReference type="GO" id="GO:0005524">
    <property type="term" value="F:ATP binding"/>
    <property type="evidence" value="ECO:0007669"/>
    <property type="project" value="UniProtKB-KW"/>
</dbReference>
<dbReference type="EMBL" id="JAAKZF010000147">
    <property type="protein sequence ID" value="NGO55900.1"/>
    <property type="molecule type" value="Genomic_DNA"/>
</dbReference>
<dbReference type="SUPFAM" id="SSF53474">
    <property type="entry name" value="alpha/beta-Hydrolases"/>
    <property type="match status" value="1"/>
</dbReference>
<dbReference type="AlphaFoldDB" id="A0A6G4WP65"/>
<proteinExistence type="predicted"/>
<evidence type="ECO:0000259" key="3">
    <source>
        <dbReference type="PROSITE" id="PS50105"/>
    </source>
</evidence>
<evidence type="ECO:0000313" key="6">
    <source>
        <dbReference type="Proteomes" id="UP001642900"/>
    </source>
</evidence>
<dbReference type="GO" id="GO:0035556">
    <property type="term" value="P:intracellular signal transduction"/>
    <property type="evidence" value="ECO:0007669"/>
    <property type="project" value="InterPro"/>
</dbReference>
<dbReference type="Gene3D" id="3.40.50.300">
    <property type="entry name" value="P-loop containing nucleotide triphosphate hydrolases"/>
    <property type="match status" value="1"/>
</dbReference>
<dbReference type="GO" id="GO:0005737">
    <property type="term" value="C:cytoplasm"/>
    <property type="evidence" value="ECO:0007669"/>
    <property type="project" value="TreeGrafter"/>
</dbReference>
<dbReference type="PROSITE" id="PS50105">
    <property type="entry name" value="SAM_DOMAIN"/>
    <property type="match status" value="1"/>
</dbReference>
<keyword evidence="5" id="KW-0378">Hydrolase</keyword>
<keyword evidence="6" id="KW-1185">Reference proteome</keyword>
<dbReference type="Proteomes" id="UP001642900">
    <property type="component" value="Unassembled WGS sequence"/>
</dbReference>
<protein>
    <submittedName>
        <fullName evidence="5">Alpha/beta fold hydrolase</fullName>
    </submittedName>
</protein>
<evidence type="ECO:0000313" key="5">
    <source>
        <dbReference type="EMBL" id="NGO55900.1"/>
    </source>
</evidence>
<keyword evidence="2" id="KW-0067">ATP-binding</keyword>
<feature type="domain" description="Guanylate cyclase" evidence="4">
    <location>
        <begin position="95"/>
        <end position="224"/>
    </location>
</feature>
<dbReference type="InterPro" id="IPR013761">
    <property type="entry name" value="SAM/pointed_sf"/>
</dbReference>
<sequence>MDIEEWLRSLELQQYVTAFRENNVEADVLLRLTAEDLKDIGVSSVGHRRKLWDAITELRDRSSLTPADKAKASAQVTEHASAVVSPSDGERRQLTVMFTDLVGSTALSARLDPEEMREIIRGYQNCCTGEITRFGGHIAKFMGDGVLAYFGWPHAHEDDAERAVRAGLAVTRALGGLPATQGRCLAARVGIATGLVVVGDLVGSGPSQEHSVTGDTPNLAARLQACAGPGEVLVAEGTRRLLGQLFAFSERDGLVLKGYNASVRAYAIVGSGLMESRFGALHGQEVATLIGREREFAILLDAWAGIADGQGQVVLLIGEPGIGKSRLVEALKSRLDATPHARLEYQGSPLHAQTALHPFASELARTAGFRREDGAAAQLQKLNALLTRRLGTSAKAAAPILAALLALPAEGTLSSDLTPQQVKAKTLAILMAQVEVLARCGPLLLVFEDVHWADPTSLELLAALAERAASLPVLMIVSHRPEFTAVWSDLPHTLSLTVDRLNRRDAATLAERTADPGRLQPVAIQRIVSRADGVPLFIEELARVVLETGPPGEAESDLSEMSRASQKEIPSTLSGLLSARLDRLGTAKEVLQVGSAIGREFSRELAIAVLRGESGSADEALERAMASGLIVREGAGQSTTYRFRHALIQEAAYASLLKSRRRSLHARIAYLAEARTSEFRAYGPEWLARHYAEAGETNRAAALWLEAARQAKATFATREAASHLAACLATSRSLAGGAEVTPEIRHICTDAFVMLGDLASLAEDIATADDHYRQAIFEASDPDVRQRIEKKRHHCRMTKRDSARIAFYEHGAGDTTLLFVSTQAVGLAMFQPILERLCDNFRVVTVDPRGSGRSAGLHRPYTIAEHASDALAVIRELGATRLIGVGISMGANVLFRVAHQAPGLLSGIVTIGAPPAGQGQEHFSNDWIALQAEMRRTGEVEPMLRLHVGQIFSEPEMHEMLDSVVRSRLKLPKETLLSFFLDATDGDVTGILPAVRAPTLVTHGAEDRLVSFAAAELTASLLPDATLHVFDGKGHLPLFTATAEFCDVLQAFVRSLAAGRPA</sequence>
<dbReference type="InterPro" id="IPR000073">
    <property type="entry name" value="AB_hydrolase_1"/>
</dbReference>
<dbReference type="GO" id="GO:0016787">
    <property type="term" value="F:hydrolase activity"/>
    <property type="evidence" value="ECO:0007669"/>
    <property type="project" value="UniProtKB-KW"/>
</dbReference>
<dbReference type="Pfam" id="PF13191">
    <property type="entry name" value="AAA_16"/>
    <property type="match status" value="1"/>
</dbReference>
<dbReference type="Gene3D" id="1.10.150.50">
    <property type="entry name" value="Transcription Factor, Ets-1"/>
    <property type="match status" value="1"/>
</dbReference>
<dbReference type="PANTHER" id="PTHR16305:SF28">
    <property type="entry name" value="GUANYLATE CYCLASE DOMAIN-CONTAINING PROTEIN"/>
    <property type="match status" value="1"/>
</dbReference>
<keyword evidence="1" id="KW-0547">Nucleotide-binding</keyword>
<dbReference type="InterPro" id="IPR029058">
    <property type="entry name" value="AB_hydrolase_fold"/>
</dbReference>
<dbReference type="PANTHER" id="PTHR16305">
    <property type="entry name" value="TESTICULAR SOLUBLE ADENYLYL CYCLASE"/>
    <property type="match status" value="1"/>
</dbReference>
<dbReference type="InterPro" id="IPR001660">
    <property type="entry name" value="SAM"/>
</dbReference>
<dbReference type="InterPro" id="IPR029787">
    <property type="entry name" value="Nucleotide_cyclase"/>
</dbReference>
<dbReference type="Gene3D" id="3.30.70.1230">
    <property type="entry name" value="Nucleotide cyclase"/>
    <property type="match status" value="1"/>
</dbReference>
<reference evidence="5 6" key="1">
    <citation type="submission" date="2020-02" db="EMBL/GenBank/DDBJ databases">
        <title>Genome sequence of strain CCNWXJ40-4.</title>
        <authorList>
            <person name="Gao J."/>
            <person name="Sun J."/>
        </authorList>
    </citation>
    <scope>NUCLEOTIDE SEQUENCE [LARGE SCALE GENOMIC DNA]</scope>
    <source>
        <strain evidence="5 6">CCNWXJ 40-4</strain>
    </source>
</reference>
<accession>A0A6G4WP65</accession>
<evidence type="ECO:0000259" key="4">
    <source>
        <dbReference type="PROSITE" id="PS50125"/>
    </source>
</evidence>
<dbReference type="CDD" id="cd09487">
    <property type="entry name" value="SAM_superfamily"/>
    <property type="match status" value="1"/>
</dbReference>
<dbReference type="SUPFAM" id="SSF55073">
    <property type="entry name" value="Nucleotide cyclase"/>
    <property type="match status" value="1"/>
</dbReference>
<dbReference type="InterPro" id="IPR041664">
    <property type="entry name" value="AAA_16"/>
</dbReference>
<evidence type="ECO:0000256" key="2">
    <source>
        <dbReference type="ARBA" id="ARBA00022840"/>
    </source>
</evidence>
<dbReference type="GO" id="GO:0004016">
    <property type="term" value="F:adenylate cyclase activity"/>
    <property type="evidence" value="ECO:0007669"/>
    <property type="project" value="UniProtKB-ARBA"/>
</dbReference>
<dbReference type="Pfam" id="PF00211">
    <property type="entry name" value="Guanylate_cyc"/>
    <property type="match status" value="1"/>
</dbReference>
<gene>
    <name evidence="5" type="ORF">G6N73_33685</name>
</gene>
<comment type="caution">
    <text evidence="5">The sequence shown here is derived from an EMBL/GenBank/DDBJ whole genome shotgun (WGS) entry which is preliminary data.</text>
</comment>
<organism evidence="5 6">
    <name type="scientific">Allomesorhizobium camelthorni</name>
    <dbReference type="NCBI Taxonomy" id="475069"/>
    <lineage>
        <taxon>Bacteria</taxon>
        <taxon>Pseudomonadati</taxon>
        <taxon>Pseudomonadota</taxon>
        <taxon>Alphaproteobacteria</taxon>
        <taxon>Hyphomicrobiales</taxon>
        <taxon>Phyllobacteriaceae</taxon>
        <taxon>Allomesorhizobium</taxon>
    </lineage>
</organism>
<dbReference type="SUPFAM" id="SSF52540">
    <property type="entry name" value="P-loop containing nucleoside triphosphate hydrolases"/>
    <property type="match status" value="1"/>
</dbReference>
<evidence type="ECO:0000256" key="1">
    <source>
        <dbReference type="ARBA" id="ARBA00022741"/>
    </source>
</evidence>
<dbReference type="InterPro" id="IPR001054">
    <property type="entry name" value="A/G_cyclase"/>
</dbReference>
<dbReference type="PROSITE" id="PS50125">
    <property type="entry name" value="GUANYLATE_CYCLASE_2"/>
    <property type="match status" value="1"/>
</dbReference>
<dbReference type="SUPFAM" id="SSF47769">
    <property type="entry name" value="SAM/Pointed domain"/>
    <property type="match status" value="1"/>
</dbReference>
<dbReference type="InterPro" id="IPR027417">
    <property type="entry name" value="P-loop_NTPase"/>
</dbReference>
<dbReference type="Pfam" id="PF00561">
    <property type="entry name" value="Abhydrolase_1"/>
    <property type="match status" value="1"/>
</dbReference>
<name>A0A6G4WP65_9HYPH</name>